<dbReference type="Pfam" id="PF13960">
    <property type="entry name" value="DUF4218"/>
    <property type="match status" value="1"/>
</dbReference>
<evidence type="ECO:0000313" key="4">
    <source>
        <dbReference type="Proteomes" id="UP001054252"/>
    </source>
</evidence>
<feature type="region of interest" description="Disordered" evidence="1">
    <location>
        <begin position="565"/>
        <end position="587"/>
    </location>
</feature>
<dbReference type="EMBL" id="BPVZ01000070">
    <property type="protein sequence ID" value="GKV25947.1"/>
    <property type="molecule type" value="Genomic_DNA"/>
</dbReference>
<comment type="caution">
    <text evidence="3">The sequence shown here is derived from an EMBL/GenBank/DDBJ whole genome shotgun (WGS) entry which is preliminary data.</text>
</comment>
<dbReference type="Proteomes" id="UP001054252">
    <property type="component" value="Unassembled WGS sequence"/>
</dbReference>
<dbReference type="Pfam" id="PF02992">
    <property type="entry name" value="Transposase_21"/>
    <property type="match status" value="1"/>
</dbReference>
<evidence type="ECO:0000259" key="2">
    <source>
        <dbReference type="Pfam" id="PF13960"/>
    </source>
</evidence>
<evidence type="ECO:0000313" key="3">
    <source>
        <dbReference type="EMBL" id="GKV25947.1"/>
    </source>
</evidence>
<reference evidence="3 4" key="1">
    <citation type="journal article" date="2021" name="Commun. Biol.">
        <title>The genome of Shorea leprosula (Dipterocarpaceae) highlights the ecological relevance of drought in aseasonal tropical rainforests.</title>
        <authorList>
            <person name="Ng K.K.S."/>
            <person name="Kobayashi M.J."/>
            <person name="Fawcett J.A."/>
            <person name="Hatakeyama M."/>
            <person name="Paape T."/>
            <person name="Ng C.H."/>
            <person name="Ang C.C."/>
            <person name="Tnah L.H."/>
            <person name="Lee C.T."/>
            <person name="Nishiyama T."/>
            <person name="Sese J."/>
            <person name="O'Brien M.J."/>
            <person name="Copetti D."/>
            <person name="Mohd Noor M.I."/>
            <person name="Ong R.C."/>
            <person name="Putra M."/>
            <person name="Sireger I.Z."/>
            <person name="Indrioko S."/>
            <person name="Kosugi Y."/>
            <person name="Izuno A."/>
            <person name="Isagi Y."/>
            <person name="Lee S.L."/>
            <person name="Shimizu K.K."/>
        </authorList>
    </citation>
    <scope>NUCLEOTIDE SEQUENCE [LARGE SCALE GENOMIC DNA]</scope>
    <source>
        <strain evidence="3">214</strain>
    </source>
</reference>
<gene>
    <name evidence="3" type="ORF">SLEP1_g35320</name>
</gene>
<dbReference type="AlphaFoldDB" id="A0AAV5KMS0"/>
<protein>
    <recommendedName>
        <fullName evidence="2">DUF4218 domain-containing protein</fullName>
    </recommendedName>
</protein>
<name>A0AAV5KMS0_9ROSI</name>
<feature type="compositionally biased region" description="Acidic residues" evidence="1">
    <location>
        <begin position="499"/>
        <end position="519"/>
    </location>
</feature>
<keyword evidence="4" id="KW-1185">Reference proteome</keyword>
<dbReference type="InterPro" id="IPR004242">
    <property type="entry name" value="Transposase_21"/>
</dbReference>
<sequence length="637" mass="73447">MEFVRNEVDALYHEMVVDAMGAQSKYNDGPMVEEPNSKAREFYDLLHAAEVHIGAGGQDVTVLSWMAEMLNMKTLYNISATNWEMALSLNRKLLSLEDQEKVPKDFYSAKKMINMLGVGYKKIDICVNDCFLYYDEQSKNLTACSVCGESRYKPRNMFAIRQKDVPRKSLWYLPITPRLQRLYMSRKTTEHMTWHLKCREDADEVIHPAGSEAWKHFDETHPTFADEPRNDRLGLCTDGFNPFGCSAMPYSCWLVFLAMYNLPPELYDGTAIKPNATYVLTREQQALICQWLKELRFPDGYASNIARCVNMQELRLFGIKSHDCHVFMQRLLPIAFRDFLINEVWGPLTEMSNFFRALTAPIVQGSNMEMWEEKIVETICKLEKLFPPAFFDSMEHLAIHLPYEAKVGGAVQFCWMYPFEKKGWFAACKIRARAIIDTSSLSDGGYVYYQDDDPPMPQLVQPSTVLNDHVSLASQRGEEVVISEVMQLPYVIEEECVGEDDDEEEEFDGTETLEEEPPLADDQFTADDATMEEDTEEHNLEAELNAEYAVLDPELDAQLEEELSRAVPKTGRGMDKGDDAPADPSQRKVLSLNRRDTFSHERFGRTATVIWKYLYDEPVLFWSSWLEEKKRVAWENF</sequence>
<evidence type="ECO:0000256" key="1">
    <source>
        <dbReference type="SAM" id="MobiDB-lite"/>
    </source>
</evidence>
<organism evidence="3 4">
    <name type="scientific">Rubroshorea leprosula</name>
    <dbReference type="NCBI Taxonomy" id="152421"/>
    <lineage>
        <taxon>Eukaryota</taxon>
        <taxon>Viridiplantae</taxon>
        <taxon>Streptophyta</taxon>
        <taxon>Embryophyta</taxon>
        <taxon>Tracheophyta</taxon>
        <taxon>Spermatophyta</taxon>
        <taxon>Magnoliopsida</taxon>
        <taxon>eudicotyledons</taxon>
        <taxon>Gunneridae</taxon>
        <taxon>Pentapetalae</taxon>
        <taxon>rosids</taxon>
        <taxon>malvids</taxon>
        <taxon>Malvales</taxon>
        <taxon>Dipterocarpaceae</taxon>
        <taxon>Rubroshorea</taxon>
    </lineage>
</organism>
<dbReference type="PANTHER" id="PTHR10775">
    <property type="entry name" value="OS08G0208400 PROTEIN"/>
    <property type="match status" value="1"/>
</dbReference>
<feature type="region of interest" description="Disordered" evidence="1">
    <location>
        <begin position="499"/>
        <end position="522"/>
    </location>
</feature>
<accession>A0AAV5KMS0</accession>
<proteinExistence type="predicted"/>
<dbReference type="InterPro" id="IPR025452">
    <property type="entry name" value="DUF4218"/>
</dbReference>
<feature type="domain" description="DUF4218" evidence="2">
    <location>
        <begin position="358"/>
        <end position="436"/>
    </location>
</feature>
<dbReference type="PANTHER" id="PTHR10775:SF182">
    <property type="entry name" value="TRANSPOSON, EN_SPM-LIKE, TRANSPOSASE-ASSOCIATED DOMAIN PROTEIN-RELATED"/>
    <property type="match status" value="1"/>
</dbReference>